<dbReference type="InterPro" id="IPR000843">
    <property type="entry name" value="HTH_LacI"/>
</dbReference>
<gene>
    <name evidence="5" type="ORF">GCM10008933_10590</name>
</gene>
<dbReference type="Pfam" id="PF00356">
    <property type="entry name" value="LacI"/>
    <property type="match status" value="1"/>
</dbReference>
<evidence type="ECO:0000256" key="2">
    <source>
        <dbReference type="ARBA" id="ARBA00023125"/>
    </source>
</evidence>
<dbReference type="PROSITE" id="PS50932">
    <property type="entry name" value="HTH_LACI_2"/>
    <property type="match status" value="1"/>
</dbReference>
<keyword evidence="2 5" id="KW-0238">DNA-binding</keyword>
<dbReference type="SUPFAM" id="SSF53822">
    <property type="entry name" value="Periplasmic binding protein-like I"/>
    <property type="match status" value="1"/>
</dbReference>
<dbReference type="CDD" id="cd01392">
    <property type="entry name" value="HTH_LacI"/>
    <property type="match status" value="1"/>
</dbReference>
<keyword evidence="1" id="KW-0805">Transcription regulation</keyword>
<sequence length="345" mass="38383">MYKDGIAENMVSIKDVAKHANVSISAVSKTLNGYSDVSETTRQRILKAAQELNYSPNMLAKNLKHKVTKTIALIISNFEQTSGKDGVMFQIMSGVYAAATRYGYEVVIYTRSLSEQQDRSYWQFCKDHKIAGVVISGLRTTDPYFEELVKSDIPCTVVDAHTVGPHTGSVITDNLLAARRAVQYLISKGHREIGMVNGHKYATVSIQREQGYREALESAGIPFIDSRVIEADFSEEKAYTLTEEYINNNPQLTAIFVASDLMAIGMINRCKEIGLRIPEDISIMGFDDIVLSSYTTPKLSTISQDFAGIGFAALEQVVKMLENNLPGYHKILPFKIVDRESIKTL</sequence>
<evidence type="ECO:0000256" key="3">
    <source>
        <dbReference type="ARBA" id="ARBA00023163"/>
    </source>
</evidence>
<dbReference type="SUPFAM" id="SSF47413">
    <property type="entry name" value="lambda repressor-like DNA-binding domains"/>
    <property type="match status" value="1"/>
</dbReference>
<feature type="domain" description="HTH lacI-type" evidence="4">
    <location>
        <begin position="11"/>
        <end position="65"/>
    </location>
</feature>
<dbReference type="Pfam" id="PF13377">
    <property type="entry name" value="Peripla_BP_3"/>
    <property type="match status" value="1"/>
</dbReference>
<dbReference type="PANTHER" id="PTHR30146:SF109">
    <property type="entry name" value="HTH-TYPE TRANSCRIPTIONAL REGULATOR GALS"/>
    <property type="match status" value="1"/>
</dbReference>
<dbReference type="Gene3D" id="3.40.50.2300">
    <property type="match status" value="2"/>
</dbReference>
<comment type="caution">
    <text evidence="5">The sequence shown here is derived from an EMBL/GenBank/DDBJ whole genome shotgun (WGS) entry which is preliminary data.</text>
</comment>
<evidence type="ECO:0000256" key="1">
    <source>
        <dbReference type="ARBA" id="ARBA00023015"/>
    </source>
</evidence>
<evidence type="ECO:0000259" key="4">
    <source>
        <dbReference type="PROSITE" id="PS50932"/>
    </source>
</evidence>
<dbReference type="GO" id="GO:0003677">
    <property type="term" value="F:DNA binding"/>
    <property type="evidence" value="ECO:0007669"/>
    <property type="project" value="UniProtKB-KW"/>
</dbReference>
<protein>
    <submittedName>
        <fullName evidence="5">LacI family DNA-binding transcriptional regulator</fullName>
    </submittedName>
</protein>
<dbReference type="InterPro" id="IPR010982">
    <property type="entry name" value="Lambda_DNA-bd_dom_sf"/>
</dbReference>
<dbReference type="InterPro" id="IPR046335">
    <property type="entry name" value="LacI/GalR-like_sensor"/>
</dbReference>
<evidence type="ECO:0000313" key="6">
    <source>
        <dbReference type="Proteomes" id="UP001500340"/>
    </source>
</evidence>
<reference evidence="6" key="1">
    <citation type="journal article" date="2019" name="Int. J. Syst. Evol. Microbiol.">
        <title>The Global Catalogue of Microorganisms (GCM) 10K type strain sequencing project: providing services to taxonomists for standard genome sequencing and annotation.</title>
        <authorList>
            <consortium name="The Broad Institute Genomics Platform"/>
            <consortium name="The Broad Institute Genome Sequencing Center for Infectious Disease"/>
            <person name="Wu L."/>
            <person name="Ma J."/>
        </authorList>
    </citation>
    <scope>NUCLEOTIDE SEQUENCE [LARGE SCALE GENOMIC DNA]</scope>
    <source>
        <strain evidence="6">JCM 12774</strain>
    </source>
</reference>
<keyword evidence="3" id="KW-0804">Transcription</keyword>
<organism evidence="5 6">
    <name type="scientific">Paenibacillus motobuensis</name>
    <dbReference type="NCBI Taxonomy" id="295324"/>
    <lineage>
        <taxon>Bacteria</taxon>
        <taxon>Bacillati</taxon>
        <taxon>Bacillota</taxon>
        <taxon>Bacilli</taxon>
        <taxon>Bacillales</taxon>
        <taxon>Paenibacillaceae</taxon>
        <taxon>Paenibacillus</taxon>
    </lineage>
</organism>
<keyword evidence="6" id="KW-1185">Reference proteome</keyword>
<dbReference type="InterPro" id="IPR028082">
    <property type="entry name" value="Peripla_BP_I"/>
</dbReference>
<accession>A0ABP3HUX8</accession>
<dbReference type="Gene3D" id="1.10.260.40">
    <property type="entry name" value="lambda repressor-like DNA-binding domains"/>
    <property type="match status" value="1"/>
</dbReference>
<dbReference type="SMART" id="SM00354">
    <property type="entry name" value="HTH_LACI"/>
    <property type="match status" value="1"/>
</dbReference>
<evidence type="ECO:0000313" key="5">
    <source>
        <dbReference type="EMBL" id="GAA0381337.1"/>
    </source>
</evidence>
<dbReference type="PANTHER" id="PTHR30146">
    <property type="entry name" value="LACI-RELATED TRANSCRIPTIONAL REPRESSOR"/>
    <property type="match status" value="1"/>
</dbReference>
<dbReference type="CDD" id="cd06267">
    <property type="entry name" value="PBP1_LacI_sugar_binding-like"/>
    <property type="match status" value="1"/>
</dbReference>
<proteinExistence type="predicted"/>
<dbReference type="EMBL" id="BAAACX010000007">
    <property type="protein sequence ID" value="GAA0381337.1"/>
    <property type="molecule type" value="Genomic_DNA"/>
</dbReference>
<dbReference type="Proteomes" id="UP001500340">
    <property type="component" value="Unassembled WGS sequence"/>
</dbReference>
<name>A0ABP3HUX8_9BACL</name>